<sequence>MRSTWGVARMLDDPGLLLLSVVAQNVVLILLTVGLFWAGVFVARRLGSKAGYGLDALGVSRPRGGALAGAGIGFLVGLGAVIGSLVIGGLSAVALEALGFSAENEAQQPLLEGLRGWVRESPGLAIGAAFLVIVLFGPAVEEFVFRGAIFGGLYRLGGFFSRVAGGDGTSRNVDRFSFLGAALFSSAGFAALHQSAVIAPALFALAFVLCALYRRTGSLLPPIVAHATFNSFTVLAIALSALYPIPPAA</sequence>
<dbReference type="GO" id="GO:0008237">
    <property type="term" value="F:metallopeptidase activity"/>
    <property type="evidence" value="ECO:0007669"/>
    <property type="project" value="UniProtKB-KW"/>
</dbReference>
<organism evidence="3 4">
    <name type="scientific">Rubrobacter marinus</name>
    <dbReference type="NCBI Taxonomy" id="2653852"/>
    <lineage>
        <taxon>Bacteria</taxon>
        <taxon>Bacillati</taxon>
        <taxon>Actinomycetota</taxon>
        <taxon>Rubrobacteria</taxon>
        <taxon>Rubrobacterales</taxon>
        <taxon>Rubrobacteraceae</taxon>
        <taxon>Rubrobacter</taxon>
    </lineage>
</organism>
<gene>
    <name evidence="3" type="ORF">GBA65_18685</name>
</gene>
<feature type="transmembrane region" description="Helical" evidence="1">
    <location>
        <begin position="223"/>
        <end position="245"/>
    </location>
</feature>
<name>A0A6G8Q169_9ACTN</name>
<dbReference type="GO" id="GO:0004175">
    <property type="term" value="F:endopeptidase activity"/>
    <property type="evidence" value="ECO:0007669"/>
    <property type="project" value="UniProtKB-ARBA"/>
</dbReference>
<evidence type="ECO:0000259" key="2">
    <source>
        <dbReference type="Pfam" id="PF02517"/>
    </source>
</evidence>
<evidence type="ECO:0000313" key="3">
    <source>
        <dbReference type="EMBL" id="QIN80211.1"/>
    </source>
</evidence>
<keyword evidence="3" id="KW-0378">Hydrolase</keyword>
<evidence type="ECO:0000256" key="1">
    <source>
        <dbReference type="SAM" id="Phobius"/>
    </source>
</evidence>
<keyword evidence="4" id="KW-1185">Reference proteome</keyword>
<accession>A0A6G8Q169</accession>
<keyword evidence="3" id="KW-0482">Metalloprotease</keyword>
<dbReference type="AlphaFoldDB" id="A0A6G8Q169"/>
<feature type="domain" description="CAAX prenyl protease 2/Lysostaphin resistance protein A-like" evidence="2">
    <location>
        <begin position="128"/>
        <end position="231"/>
    </location>
</feature>
<feature type="transmembrane region" description="Helical" evidence="1">
    <location>
        <begin position="64"/>
        <end position="97"/>
    </location>
</feature>
<dbReference type="Pfam" id="PF02517">
    <property type="entry name" value="Rce1-like"/>
    <property type="match status" value="1"/>
</dbReference>
<reference evidence="3 4" key="1">
    <citation type="submission" date="2019-10" db="EMBL/GenBank/DDBJ databases">
        <title>Rubrobacter sp nov SCSIO 52915 isolated from a deep-sea sediment in the South China Sea.</title>
        <authorList>
            <person name="Chen R.W."/>
        </authorList>
    </citation>
    <scope>NUCLEOTIDE SEQUENCE [LARGE SCALE GENOMIC DNA]</scope>
    <source>
        <strain evidence="3 4">SCSIO 52915</strain>
    </source>
</reference>
<dbReference type="KEGG" id="rmar:GBA65_18685"/>
<dbReference type="InterPro" id="IPR003675">
    <property type="entry name" value="Rce1/LyrA-like_dom"/>
</dbReference>
<dbReference type="Proteomes" id="UP000502706">
    <property type="component" value="Chromosome"/>
</dbReference>
<dbReference type="RefSeq" id="WP_166397884.1">
    <property type="nucleotide sequence ID" value="NZ_CP045121.1"/>
</dbReference>
<feature type="transmembrane region" description="Helical" evidence="1">
    <location>
        <begin position="117"/>
        <end position="136"/>
    </location>
</feature>
<evidence type="ECO:0000313" key="4">
    <source>
        <dbReference type="Proteomes" id="UP000502706"/>
    </source>
</evidence>
<protein>
    <submittedName>
        <fullName evidence="3">CPBP family intramembrane metalloprotease</fullName>
    </submittedName>
</protein>
<keyword evidence="1" id="KW-0472">Membrane</keyword>
<keyword evidence="1" id="KW-1133">Transmembrane helix</keyword>
<keyword evidence="1" id="KW-0812">Transmembrane</keyword>
<dbReference type="EMBL" id="CP045121">
    <property type="protein sequence ID" value="QIN80211.1"/>
    <property type="molecule type" value="Genomic_DNA"/>
</dbReference>
<dbReference type="GO" id="GO:0006508">
    <property type="term" value="P:proteolysis"/>
    <property type="evidence" value="ECO:0007669"/>
    <property type="project" value="UniProtKB-KW"/>
</dbReference>
<feature type="transmembrane region" description="Helical" evidence="1">
    <location>
        <begin position="16"/>
        <end position="43"/>
    </location>
</feature>
<feature type="transmembrane region" description="Helical" evidence="1">
    <location>
        <begin position="181"/>
        <end position="211"/>
    </location>
</feature>
<dbReference type="GO" id="GO:0080120">
    <property type="term" value="P:CAAX-box protein maturation"/>
    <property type="evidence" value="ECO:0007669"/>
    <property type="project" value="UniProtKB-ARBA"/>
</dbReference>
<keyword evidence="3" id="KW-0645">Protease</keyword>
<proteinExistence type="predicted"/>